<reference evidence="1 2" key="1">
    <citation type="submission" date="2019-01" db="EMBL/GenBank/DDBJ databases">
        <title>Coherence of Microcystis species and biogeography revealed through population genomics.</title>
        <authorList>
            <person name="Perez-Carrascal O.M."/>
            <person name="Terrat Y."/>
            <person name="Giani A."/>
            <person name="Fortin N."/>
            <person name="Tromas N."/>
            <person name="Shapiro B.J."/>
        </authorList>
    </citation>
    <scope>NUCLEOTIDE SEQUENCE [LARGE SCALE GENOMIC DNA]</scope>
    <source>
        <strain evidence="1">Ma_MB_F_20061100_S20D</strain>
    </source>
</reference>
<dbReference type="AlphaFoldDB" id="A0A552ELK0"/>
<evidence type="ECO:0000313" key="2">
    <source>
        <dbReference type="Proteomes" id="UP000315113"/>
    </source>
</evidence>
<proteinExistence type="predicted"/>
<dbReference type="EMBL" id="SFBH01000089">
    <property type="protein sequence ID" value="TRU35355.1"/>
    <property type="molecule type" value="Genomic_DNA"/>
</dbReference>
<organism evidence="1 2">
    <name type="scientific">Microcystis aeruginosa Ma_MB_F_20061100_S20D</name>
    <dbReference type="NCBI Taxonomy" id="2486253"/>
    <lineage>
        <taxon>Bacteria</taxon>
        <taxon>Bacillati</taxon>
        <taxon>Cyanobacteriota</taxon>
        <taxon>Cyanophyceae</taxon>
        <taxon>Oscillatoriophycideae</taxon>
        <taxon>Chroococcales</taxon>
        <taxon>Microcystaceae</taxon>
        <taxon>Microcystis</taxon>
    </lineage>
</organism>
<name>A0A552ELK0_MICAE</name>
<dbReference type="Proteomes" id="UP000315113">
    <property type="component" value="Unassembled WGS sequence"/>
</dbReference>
<comment type="caution">
    <text evidence="1">The sequence shown here is derived from an EMBL/GenBank/DDBJ whole genome shotgun (WGS) entry which is preliminary data.</text>
</comment>
<gene>
    <name evidence="1" type="ORF">EWV78_11250</name>
</gene>
<protein>
    <submittedName>
        <fullName evidence="1">Uncharacterized protein</fullName>
    </submittedName>
</protein>
<accession>A0A552ELK0</accession>
<evidence type="ECO:0000313" key="1">
    <source>
        <dbReference type="EMBL" id="TRU35355.1"/>
    </source>
</evidence>
<sequence>MPQPTVAQNLPSGMYVDKAENAIYYWDNTRKTACHVVNPVQHRVFMNNGTQNQSGSFSSANVVRRGDCLWPNGVYEPPGEGKAFFVKGTSICHIPTARLHTFLAQKFGVKESSSFDIISRGLRNSGICSTDESLY</sequence>